<accession>A0A2T2XEU1</accession>
<gene>
    <name evidence="1" type="ORF">C7B46_12185</name>
</gene>
<evidence type="ECO:0000313" key="1">
    <source>
        <dbReference type="EMBL" id="PSR33005.1"/>
    </source>
</evidence>
<dbReference type="SUPFAM" id="SSF51206">
    <property type="entry name" value="cAMP-binding domain-like"/>
    <property type="match status" value="1"/>
</dbReference>
<protein>
    <submittedName>
        <fullName evidence="1">Uncharacterized protein</fullName>
    </submittedName>
</protein>
<sequence>MKYSIAWLPEAVLRQTLIIGRYEAGENLFVQDEPTTGSRVILEGRVAVDHVDNDGNVVSGRTHWNCWAVGCCRVSWVGIDIGSVYYIGMDVALVLWG</sequence>
<dbReference type="EMBL" id="PXYW01000029">
    <property type="protein sequence ID" value="PSR33005.1"/>
    <property type="molecule type" value="Genomic_DNA"/>
</dbReference>
<name>A0A2T2XEU1_9FIRM</name>
<proteinExistence type="predicted"/>
<organism evidence="1 2">
    <name type="scientific">Sulfobacillus benefaciens</name>
    <dbReference type="NCBI Taxonomy" id="453960"/>
    <lineage>
        <taxon>Bacteria</taxon>
        <taxon>Bacillati</taxon>
        <taxon>Bacillota</taxon>
        <taxon>Clostridia</taxon>
        <taxon>Eubacteriales</taxon>
        <taxon>Clostridiales Family XVII. Incertae Sedis</taxon>
        <taxon>Sulfobacillus</taxon>
    </lineage>
</organism>
<dbReference type="Proteomes" id="UP000242972">
    <property type="component" value="Unassembled WGS sequence"/>
</dbReference>
<dbReference type="AlphaFoldDB" id="A0A2T2XEU1"/>
<dbReference type="InterPro" id="IPR018490">
    <property type="entry name" value="cNMP-bd_dom_sf"/>
</dbReference>
<evidence type="ECO:0000313" key="2">
    <source>
        <dbReference type="Proteomes" id="UP000242972"/>
    </source>
</evidence>
<comment type="caution">
    <text evidence="1">The sequence shown here is derived from an EMBL/GenBank/DDBJ whole genome shotgun (WGS) entry which is preliminary data.</text>
</comment>
<reference evidence="1 2" key="1">
    <citation type="journal article" date="2014" name="BMC Genomics">
        <title>Comparison of environmental and isolate Sulfobacillus genomes reveals diverse carbon, sulfur, nitrogen, and hydrogen metabolisms.</title>
        <authorList>
            <person name="Justice N.B."/>
            <person name="Norman A."/>
            <person name="Brown C.T."/>
            <person name="Singh A."/>
            <person name="Thomas B.C."/>
            <person name="Banfield J.F."/>
        </authorList>
    </citation>
    <scope>NUCLEOTIDE SEQUENCE [LARGE SCALE GENOMIC DNA]</scope>
    <source>
        <strain evidence="1">AMDSBA4</strain>
    </source>
</reference>